<reference evidence="3" key="1">
    <citation type="submission" date="2025-08" db="UniProtKB">
        <authorList>
            <consortium name="RefSeq"/>
        </authorList>
    </citation>
    <scope>IDENTIFICATION</scope>
</reference>
<feature type="region of interest" description="Disordered" evidence="1">
    <location>
        <begin position="177"/>
        <end position="196"/>
    </location>
</feature>
<evidence type="ECO:0000313" key="3">
    <source>
        <dbReference type="RefSeq" id="XP_005112711.1"/>
    </source>
</evidence>
<protein>
    <submittedName>
        <fullName evidence="3">Uncharacterized protein LOC101850227</fullName>
    </submittedName>
</protein>
<gene>
    <name evidence="3" type="primary">LOC101850227</name>
</gene>
<name>A0ABM0KAA8_APLCA</name>
<sequence>MNEEMGYFEEHRRMKAVIEKHRMDFLRSLPTTELAQSFPLPPSTREQIMKTLKHESAFDANIMLLDAITTVDYFWLKLIKFFDKNSCCGEFKKIIEQEHRKISRGRGGRHPGTTSSRDTGTGSPQPKDKKDPDTGFGDAACRDQEDKLAQLTVTLNTSDETCSSSCNESVEQAFNHDGDQLGDAVASGDQTEGEEAANRSIIGPNISCSPGDNNLGATSSDAGLPEVNVSRDYQRPSRLTDNFNLDQGPKKKKYNAKKVQFSDNIPIRNEGLAGTCIEHRAGQFDSQNDSSSFFYESQYVEGIFPSSELEGNVATADTLIEDLKTAFCKTDKNLHEGVENVGAETDVDHDSEDADNNMDSHNELRPIKTAIVNIPENSAGSTECETEMKQVEADLGGTSLPVLPAPRQEPHASANNIVSFQTSASPGPQSEGNLSENGSQVNVMERFESKGFTSLNSSPFDASSPVAGSSFGRDNQSQHFAGNVGEDPDEETVTNVMNRLPICHSESSIDVIALGSNQENIVELNSISPRYENMPCRQPLPQVGRNNSARVPDMETSFTVNRPSTSLETIPLACSQEYIGEPLLSQDEPGPHQRDESNGDDYNGNDGNIDRRRNNDMEVPREQDLISNDLSATRIIILEIFNWVYSSWQSL</sequence>
<dbReference type="Proteomes" id="UP000694888">
    <property type="component" value="Unplaced"/>
</dbReference>
<feature type="compositionally biased region" description="Polar residues" evidence="1">
    <location>
        <begin position="206"/>
        <end position="221"/>
    </location>
</feature>
<feature type="compositionally biased region" description="Low complexity" evidence="1">
    <location>
        <begin position="112"/>
        <end position="123"/>
    </location>
</feature>
<dbReference type="GeneID" id="101850227"/>
<feature type="region of interest" description="Disordered" evidence="1">
    <location>
        <begin position="582"/>
        <end position="620"/>
    </location>
</feature>
<feature type="region of interest" description="Disordered" evidence="1">
    <location>
        <begin position="201"/>
        <end position="226"/>
    </location>
</feature>
<accession>A0ABM0KAA8</accession>
<feature type="compositionally biased region" description="Basic and acidic residues" evidence="1">
    <location>
        <begin position="608"/>
        <end position="620"/>
    </location>
</feature>
<evidence type="ECO:0000256" key="1">
    <source>
        <dbReference type="SAM" id="MobiDB-lite"/>
    </source>
</evidence>
<feature type="region of interest" description="Disordered" evidence="1">
    <location>
        <begin position="99"/>
        <end position="140"/>
    </location>
</feature>
<dbReference type="RefSeq" id="XP_005112711.1">
    <property type="nucleotide sequence ID" value="XM_005112654.3"/>
</dbReference>
<organism evidence="2 3">
    <name type="scientific">Aplysia californica</name>
    <name type="common">California sea hare</name>
    <dbReference type="NCBI Taxonomy" id="6500"/>
    <lineage>
        <taxon>Eukaryota</taxon>
        <taxon>Metazoa</taxon>
        <taxon>Spiralia</taxon>
        <taxon>Lophotrochozoa</taxon>
        <taxon>Mollusca</taxon>
        <taxon>Gastropoda</taxon>
        <taxon>Heterobranchia</taxon>
        <taxon>Euthyneura</taxon>
        <taxon>Tectipleura</taxon>
        <taxon>Aplysiida</taxon>
        <taxon>Aplysioidea</taxon>
        <taxon>Aplysiidae</taxon>
        <taxon>Aplysia</taxon>
    </lineage>
</organism>
<proteinExistence type="predicted"/>
<evidence type="ECO:0000313" key="2">
    <source>
        <dbReference type="Proteomes" id="UP000694888"/>
    </source>
</evidence>
<keyword evidence="2" id="KW-1185">Reference proteome</keyword>